<dbReference type="Proteomes" id="UP000247498">
    <property type="component" value="Unassembled WGS sequence"/>
</dbReference>
<dbReference type="InterPro" id="IPR011990">
    <property type="entry name" value="TPR-like_helical_dom_sf"/>
</dbReference>
<dbReference type="EMBL" id="BDRX01000154">
    <property type="protein sequence ID" value="GBF99344.1"/>
    <property type="molecule type" value="Genomic_DNA"/>
</dbReference>
<feature type="compositionally biased region" description="Gly residues" evidence="1">
    <location>
        <begin position="81"/>
        <end position="90"/>
    </location>
</feature>
<keyword evidence="4" id="KW-1185">Reference proteome</keyword>
<accession>A0A2V0PHQ7</accession>
<evidence type="ECO:0000313" key="4">
    <source>
        <dbReference type="Proteomes" id="UP000247498"/>
    </source>
</evidence>
<keyword evidence="2" id="KW-0812">Transmembrane</keyword>
<name>A0A2V0PHQ7_9CHLO</name>
<dbReference type="AlphaFoldDB" id="A0A2V0PHQ7"/>
<comment type="caution">
    <text evidence="3">The sequence shown here is derived from an EMBL/GenBank/DDBJ whole genome shotgun (WGS) entry which is preliminary data.</text>
</comment>
<evidence type="ECO:0000256" key="1">
    <source>
        <dbReference type="SAM" id="MobiDB-lite"/>
    </source>
</evidence>
<evidence type="ECO:0000256" key="2">
    <source>
        <dbReference type="SAM" id="Phobius"/>
    </source>
</evidence>
<evidence type="ECO:0000313" key="3">
    <source>
        <dbReference type="EMBL" id="GBF99344.1"/>
    </source>
</evidence>
<protein>
    <recommendedName>
        <fullName evidence="5">Tetratricopeptide repeat</fullName>
    </recommendedName>
</protein>
<dbReference type="PANTHER" id="PTHR45588">
    <property type="entry name" value="TPR DOMAIN-CONTAINING PROTEIN"/>
    <property type="match status" value="1"/>
</dbReference>
<feature type="region of interest" description="Disordered" evidence="1">
    <location>
        <begin position="1"/>
        <end position="41"/>
    </location>
</feature>
<keyword evidence="2" id="KW-1133">Transmembrane helix</keyword>
<gene>
    <name evidence="3" type="ORF">Rsub_11756</name>
</gene>
<dbReference type="InParanoid" id="A0A2V0PHQ7"/>
<organism evidence="3 4">
    <name type="scientific">Raphidocelis subcapitata</name>
    <dbReference type="NCBI Taxonomy" id="307507"/>
    <lineage>
        <taxon>Eukaryota</taxon>
        <taxon>Viridiplantae</taxon>
        <taxon>Chlorophyta</taxon>
        <taxon>core chlorophytes</taxon>
        <taxon>Chlorophyceae</taxon>
        <taxon>CS clade</taxon>
        <taxon>Sphaeropleales</taxon>
        <taxon>Selenastraceae</taxon>
        <taxon>Raphidocelis</taxon>
    </lineage>
</organism>
<feature type="region of interest" description="Disordered" evidence="1">
    <location>
        <begin position="72"/>
        <end position="92"/>
    </location>
</feature>
<sequence>MRSQGVPRKRSSLQIAGRGPEDDDGSSEDDDERLPHKRRSGDDRLPAWQVAVLTVAAVAVLMLVLNLAGPRSRSRRRDGRGGGGGGGGGPRCFPLSDTERVKLVGPQNKAVHRPVATASESTQALFDLGLLQAWGFERFEAAANFEAALRYDPKCAMCRWGLAYAAGPYPNVATGPDGAAYPVFSPSAALQAEDHATAAAHLARQAAARYGEVGGAARDLAEREAQITELMAARFAGASHAVAGDGARWYRGERRYAESMAALAESHVNDPDLFALAAEAFMNLRPWDYYTGDGTLRPDAARAEALLRRALALDARHPLALHLHIHVAEAAAPTIAGAHGDEAAWAGRALGSADALAAAAPQQGHLLHMPSHIYLRLGHYSQAVASNRRAYDLDVSRAPQCTVPYLPEHNLGVLVYAASMGGMRHTAEAFARGMRVLRERVSDRWMAEGSEWTSLPLVLARYGEWEGLLELAAPGRDARGVTTFGGRQYAEVVQRYARVLACAARAEAFTARALAIRDDVTAYDLAARGAEARQAEARQEMAALRDAVAAVPAEPPTRPGAGPGMYASAYRTLAGIHAALAEARMALLLNETEQALALLDEAVAEEEGLGYMEPPRLHQPLRQCLGWVLLRAGKAAEAAEVYSKDLEQHPHNGWSLLGLWQAARSRAIAAAGGDGGAETAAEAEARRQFQAAWASSEVEIDSSCPALARPFQL</sequence>
<dbReference type="STRING" id="307507.A0A2V0PHQ7"/>
<evidence type="ECO:0008006" key="5">
    <source>
        <dbReference type="Google" id="ProtNLM"/>
    </source>
</evidence>
<keyword evidence="2" id="KW-0472">Membrane</keyword>
<dbReference type="OrthoDB" id="414774at2759"/>
<proteinExistence type="predicted"/>
<feature type="transmembrane region" description="Helical" evidence="2">
    <location>
        <begin position="47"/>
        <end position="68"/>
    </location>
</feature>
<dbReference type="PANTHER" id="PTHR45588:SF1">
    <property type="entry name" value="WW DOMAIN-CONTAINING PROTEIN"/>
    <property type="match status" value="1"/>
</dbReference>
<feature type="compositionally biased region" description="Acidic residues" evidence="1">
    <location>
        <begin position="21"/>
        <end position="32"/>
    </location>
</feature>
<dbReference type="SUPFAM" id="SSF48452">
    <property type="entry name" value="TPR-like"/>
    <property type="match status" value="1"/>
</dbReference>
<reference evidence="3 4" key="1">
    <citation type="journal article" date="2018" name="Sci. Rep.">
        <title>Raphidocelis subcapitata (=Pseudokirchneriella subcapitata) provides an insight into genome evolution and environmental adaptations in the Sphaeropleales.</title>
        <authorList>
            <person name="Suzuki S."/>
            <person name="Yamaguchi H."/>
            <person name="Nakajima N."/>
            <person name="Kawachi M."/>
        </authorList>
    </citation>
    <scope>NUCLEOTIDE SEQUENCE [LARGE SCALE GENOMIC DNA]</scope>
    <source>
        <strain evidence="3 4">NIES-35</strain>
    </source>
</reference>